<dbReference type="PROSITE" id="PS01359">
    <property type="entry name" value="ZF_PHD_1"/>
    <property type="match status" value="1"/>
</dbReference>
<feature type="region of interest" description="Disordered" evidence="5">
    <location>
        <begin position="416"/>
        <end position="466"/>
    </location>
</feature>
<feature type="compositionally biased region" description="Polar residues" evidence="5">
    <location>
        <begin position="575"/>
        <end position="590"/>
    </location>
</feature>
<evidence type="ECO:0000313" key="8">
    <source>
        <dbReference type="Proteomes" id="UP000684084"/>
    </source>
</evidence>
<dbReference type="VEuPathDB" id="FungiDB:RhiirFUN_002309"/>
<evidence type="ECO:0000259" key="6">
    <source>
        <dbReference type="PROSITE" id="PS50016"/>
    </source>
</evidence>
<feature type="compositionally biased region" description="Polar residues" evidence="5">
    <location>
        <begin position="285"/>
        <end position="300"/>
    </location>
</feature>
<dbReference type="InterPro" id="IPR019787">
    <property type="entry name" value="Znf_PHD-finger"/>
</dbReference>
<evidence type="ECO:0000256" key="4">
    <source>
        <dbReference type="PROSITE-ProRule" id="PRU00146"/>
    </source>
</evidence>
<dbReference type="AlphaFoldDB" id="A0A915ZRP8"/>
<dbReference type="GO" id="GO:0008270">
    <property type="term" value="F:zinc ion binding"/>
    <property type="evidence" value="ECO:0007669"/>
    <property type="project" value="UniProtKB-KW"/>
</dbReference>
<evidence type="ECO:0000256" key="1">
    <source>
        <dbReference type="ARBA" id="ARBA00022723"/>
    </source>
</evidence>
<feature type="domain" description="PHD-type" evidence="6">
    <location>
        <begin position="151"/>
        <end position="206"/>
    </location>
</feature>
<reference evidence="7" key="1">
    <citation type="submission" date="2020-05" db="EMBL/GenBank/DDBJ databases">
        <authorList>
            <person name="Rincon C."/>
            <person name="Sanders R I."/>
            <person name="Robbins C."/>
            <person name="Chaturvedi A."/>
        </authorList>
    </citation>
    <scope>NUCLEOTIDE SEQUENCE</scope>
    <source>
        <strain evidence="7">CHB12</strain>
    </source>
</reference>
<feature type="compositionally biased region" description="Polar residues" evidence="5">
    <location>
        <begin position="598"/>
        <end position="618"/>
    </location>
</feature>
<evidence type="ECO:0000256" key="2">
    <source>
        <dbReference type="ARBA" id="ARBA00022771"/>
    </source>
</evidence>
<name>A0A915ZRP8_9GLOM</name>
<feature type="region of interest" description="Disordered" evidence="5">
    <location>
        <begin position="284"/>
        <end position="307"/>
    </location>
</feature>
<keyword evidence="2 4" id="KW-0863">Zinc-finger</keyword>
<dbReference type="Pfam" id="PF00628">
    <property type="entry name" value="PHD"/>
    <property type="match status" value="1"/>
</dbReference>
<comment type="caution">
    <text evidence="7">The sequence shown here is derived from an EMBL/GenBank/DDBJ whole genome shotgun (WGS) entry which is preliminary data.</text>
</comment>
<feature type="region of interest" description="Disordered" evidence="5">
    <location>
        <begin position="547"/>
        <end position="678"/>
    </location>
</feature>
<sequence>MDNDLKGKRRRVSDFRNILDEHNRLDPQDKNYWSPSPPSSSDESMSFNYDSNDSETDSDAENDTKCPALNNNNNTKPKTNWPDVIVISESEADSCSSSTITDDSYSTVTGENNHNSRVFDDWQSWIPELSSSEDDTPVSNAIKRQKIGNRSITCFICGGPELYLNFICVCFGCNVGYHQLCHDPKISNSIAKSISGKWFCTRCQKSNNESSILYGNRSVNSAKIDTNSTLNNDKLKEDAIEFVNRQASGCDEGTTNIDDSSKKRKQDFYQEQSNKCLVTVKKGSSDNIDSSLQSKAPSGQSRKKKRRGLLPVIIQPFERRHNTASELRKLFETCPLSIVNFDEIFIPEEWSNIVEIPTTSVEYIPPGANPITNPGTNPVTNPTTNPTTNPITNPITFTEPITNPITFTEPIMNPITRPIQKPISRPISRPIPRPISRPISRPIPRPISRPISKPIPKPIPNSLTKPIMNSFTKPITKPITNSLTNSLTRPITNSFTNSLTNSFTSPFTRTIFKPTPIPNPITIKQSIYTSKSLSDCRVPGRFSTLAGKNIVPARKHASSPNRNPATPALKRVHSPSKNEYTPTNKRVVTSNNNNNNNGSHTNPSKNEYTPTSKRVVTSNNNNNNNGSHTNKCITPIKGTDSRSQRTMVSKDKGYLTPGKSNTMGNGGDDSSSDDGYSPSKRVITTSKPVGLIDADDADFNIMSLLPPNLIPCLNFGELAFREGTMDRKKTIKRGRIFPVIK</sequence>
<evidence type="ECO:0000256" key="3">
    <source>
        <dbReference type="ARBA" id="ARBA00022833"/>
    </source>
</evidence>
<protein>
    <recommendedName>
        <fullName evidence="6">PHD-type domain-containing protein</fullName>
    </recommendedName>
</protein>
<evidence type="ECO:0000256" key="5">
    <source>
        <dbReference type="SAM" id="MobiDB-lite"/>
    </source>
</evidence>
<feature type="compositionally biased region" description="Acidic residues" evidence="5">
    <location>
        <begin position="52"/>
        <end position="61"/>
    </location>
</feature>
<dbReference type="SMART" id="SM00249">
    <property type="entry name" value="PHD"/>
    <property type="match status" value="1"/>
</dbReference>
<feature type="compositionally biased region" description="Low complexity" evidence="5">
    <location>
        <begin position="70"/>
        <end position="80"/>
    </location>
</feature>
<feature type="compositionally biased region" description="Pro residues" evidence="5">
    <location>
        <begin position="429"/>
        <end position="459"/>
    </location>
</feature>
<feature type="region of interest" description="Disordered" evidence="5">
    <location>
        <begin position="1"/>
        <end position="81"/>
    </location>
</feature>
<feature type="compositionally biased region" description="Basic and acidic residues" evidence="5">
    <location>
        <begin position="639"/>
        <end position="653"/>
    </location>
</feature>
<gene>
    <name evidence="7" type="ORF">CHRIB12_LOCUS19242</name>
</gene>
<dbReference type="CDD" id="cd15499">
    <property type="entry name" value="PHD1_MTF2_PHF19_like"/>
    <property type="match status" value="1"/>
</dbReference>
<keyword evidence="1" id="KW-0479">Metal-binding</keyword>
<keyword evidence="3" id="KW-0862">Zinc</keyword>
<dbReference type="Proteomes" id="UP000684084">
    <property type="component" value="Unassembled WGS sequence"/>
</dbReference>
<organism evidence="7 8">
    <name type="scientific">Rhizophagus irregularis</name>
    <dbReference type="NCBI Taxonomy" id="588596"/>
    <lineage>
        <taxon>Eukaryota</taxon>
        <taxon>Fungi</taxon>
        <taxon>Fungi incertae sedis</taxon>
        <taxon>Mucoromycota</taxon>
        <taxon>Glomeromycotina</taxon>
        <taxon>Glomeromycetes</taxon>
        <taxon>Glomerales</taxon>
        <taxon>Glomeraceae</taxon>
        <taxon>Rhizophagus</taxon>
    </lineage>
</organism>
<evidence type="ECO:0000313" key="7">
    <source>
        <dbReference type="EMBL" id="CAB5385313.1"/>
    </source>
</evidence>
<feature type="compositionally biased region" description="Low complexity" evidence="5">
    <location>
        <begin position="416"/>
        <end position="428"/>
    </location>
</feature>
<dbReference type="EMBL" id="CAGKOT010000053">
    <property type="protein sequence ID" value="CAB5385313.1"/>
    <property type="molecule type" value="Genomic_DNA"/>
</dbReference>
<dbReference type="InterPro" id="IPR001965">
    <property type="entry name" value="Znf_PHD"/>
</dbReference>
<proteinExistence type="predicted"/>
<dbReference type="InterPro" id="IPR019786">
    <property type="entry name" value="Zinc_finger_PHD-type_CS"/>
</dbReference>
<dbReference type="OrthoDB" id="5863171at2759"/>
<accession>A0A915ZRP8</accession>
<feature type="compositionally biased region" description="Basic and acidic residues" evidence="5">
    <location>
        <begin position="1"/>
        <end position="29"/>
    </location>
</feature>
<dbReference type="PROSITE" id="PS50016">
    <property type="entry name" value="ZF_PHD_2"/>
    <property type="match status" value="1"/>
</dbReference>